<organism evidence="1 2">
    <name type="scientific">Nostoc flagelliforme CCNUN1</name>
    <dbReference type="NCBI Taxonomy" id="2038116"/>
    <lineage>
        <taxon>Bacteria</taxon>
        <taxon>Bacillati</taxon>
        <taxon>Cyanobacteriota</taxon>
        <taxon>Cyanophyceae</taxon>
        <taxon>Nostocales</taxon>
        <taxon>Nostocaceae</taxon>
        <taxon>Nostoc</taxon>
    </lineage>
</organism>
<dbReference type="KEGG" id="nfl:COO91_05609"/>
<keyword evidence="2" id="KW-1185">Reference proteome</keyword>
<dbReference type="Proteomes" id="UP000232003">
    <property type="component" value="Chromosome"/>
</dbReference>
<accession>A0A2K8SVW7</accession>
<reference evidence="1 2" key="1">
    <citation type="submission" date="2017-11" db="EMBL/GenBank/DDBJ databases">
        <title>Complete genome of a free-living desiccation-tolerant cyanobacterium and its photosynthetic adaptation to extreme terrestrial habitat.</title>
        <authorList>
            <person name="Shang J."/>
        </authorList>
    </citation>
    <scope>NUCLEOTIDE SEQUENCE [LARGE SCALE GENOMIC DNA]</scope>
    <source>
        <strain evidence="1 2">CCNUN1</strain>
    </source>
</reference>
<dbReference type="AlphaFoldDB" id="A0A2K8SVW7"/>
<proteinExistence type="predicted"/>
<dbReference type="EMBL" id="CP024785">
    <property type="protein sequence ID" value="AUB39611.1"/>
    <property type="molecule type" value="Genomic_DNA"/>
</dbReference>
<sequence>MMRSHLKSLKLLVIRFENSKLQAWNLKLQAWNTNARIQ</sequence>
<evidence type="ECO:0000313" key="1">
    <source>
        <dbReference type="EMBL" id="AUB39611.1"/>
    </source>
</evidence>
<gene>
    <name evidence="1" type="ORF">COO91_05609</name>
</gene>
<evidence type="ECO:0000313" key="2">
    <source>
        <dbReference type="Proteomes" id="UP000232003"/>
    </source>
</evidence>
<name>A0A2K8SVW7_9NOSO</name>
<protein>
    <submittedName>
        <fullName evidence="1">Uncharacterized protein</fullName>
    </submittedName>
</protein>